<evidence type="ECO:0000256" key="7">
    <source>
        <dbReference type="ARBA" id="ARBA00022989"/>
    </source>
</evidence>
<dbReference type="InterPro" id="IPR004485">
    <property type="entry name" value="Cobalamin_biosynth_CobD/CbiB"/>
</dbReference>
<dbReference type="Proteomes" id="UP000287756">
    <property type="component" value="Chromosome"/>
</dbReference>
<comment type="caution">
    <text evidence="9">Lacks conserved residue(s) required for the propagation of feature annotation.</text>
</comment>
<comment type="similarity">
    <text evidence="3 9">Belongs to the CobD/CbiB family.</text>
</comment>
<name>A0A410MCC1_9BACI</name>
<dbReference type="GO" id="GO:0009236">
    <property type="term" value="P:cobalamin biosynthetic process"/>
    <property type="evidence" value="ECO:0007669"/>
    <property type="project" value="UniProtKB-UniRule"/>
</dbReference>
<evidence type="ECO:0000256" key="2">
    <source>
        <dbReference type="ARBA" id="ARBA00004953"/>
    </source>
</evidence>
<keyword evidence="8 9" id="KW-0472">Membrane</keyword>
<dbReference type="UniPathway" id="UPA00148"/>
<dbReference type="PANTHER" id="PTHR34308:SF1">
    <property type="entry name" value="COBALAMIN BIOSYNTHESIS PROTEIN CBIB"/>
    <property type="match status" value="1"/>
</dbReference>
<evidence type="ECO:0000256" key="1">
    <source>
        <dbReference type="ARBA" id="ARBA00004651"/>
    </source>
</evidence>
<evidence type="ECO:0000256" key="6">
    <source>
        <dbReference type="ARBA" id="ARBA00022692"/>
    </source>
</evidence>
<comment type="pathway">
    <text evidence="2 9">Cofactor biosynthesis; adenosylcobalamin biosynthesis.</text>
</comment>
<reference evidence="10 11" key="1">
    <citation type="submission" date="2018-01" db="EMBL/GenBank/DDBJ databases">
        <title>The whole genome sequencing and assembly of Halobacillus litoralis ERB031 strain.</title>
        <authorList>
            <person name="Lee S.-J."/>
            <person name="Park M.-K."/>
            <person name="Kim J.-Y."/>
            <person name="Lee Y.-J."/>
            <person name="Yi H."/>
            <person name="Bahn Y.-S."/>
            <person name="Kim J.F."/>
            <person name="Lee D.-W."/>
        </authorList>
    </citation>
    <scope>NUCLEOTIDE SEQUENCE [LARGE SCALE GENOMIC DNA]</scope>
    <source>
        <strain evidence="10 11">ERB 031</strain>
    </source>
</reference>
<keyword evidence="6 9" id="KW-0812">Transmembrane</keyword>
<organism evidence="10 11">
    <name type="scientific">Halobacillus litoralis</name>
    <dbReference type="NCBI Taxonomy" id="45668"/>
    <lineage>
        <taxon>Bacteria</taxon>
        <taxon>Bacillati</taxon>
        <taxon>Bacillota</taxon>
        <taxon>Bacilli</taxon>
        <taxon>Bacillales</taxon>
        <taxon>Bacillaceae</taxon>
        <taxon>Halobacillus</taxon>
    </lineage>
</organism>
<keyword evidence="7 9" id="KW-1133">Transmembrane helix</keyword>
<dbReference type="OrthoDB" id="9811967at2"/>
<dbReference type="EMBL" id="CP026118">
    <property type="protein sequence ID" value="QAS52306.1"/>
    <property type="molecule type" value="Genomic_DNA"/>
</dbReference>
<evidence type="ECO:0000256" key="3">
    <source>
        <dbReference type="ARBA" id="ARBA00006263"/>
    </source>
</evidence>
<evidence type="ECO:0000256" key="9">
    <source>
        <dbReference type="HAMAP-Rule" id="MF_00024"/>
    </source>
</evidence>
<comment type="subcellular location">
    <subcellularLocation>
        <location evidence="1 9">Cell membrane</location>
        <topology evidence="1 9">Multi-pass membrane protein</topology>
    </subcellularLocation>
</comment>
<comment type="function">
    <text evidence="9">Converts cobyric acid to cobinamide by the addition of aminopropanol on the F carboxylic group.</text>
</comment>
<dbReference type="Pfam" id="PF03186">
    <property type="entry name" value="CobD_Cbib"/>
    <property type="match status" value="1"/>
</dbReference>
<feature type="transmembrane region" description="Helical" evidence="9">
    <location>
        <begin position="295"/>
        <end position="318"/>
    </location>
</feature>
<accession>A0A410MCC1</accession>
<keyword evidence="5 9" id="KW-0169">Cobalamin biosynthesis</keyword>
<dbReference type="HAMAP" id="MF_00024">
    <property type="entry name" value="CobD_CbiB"/>
    <property type="match status" value="1"/>
</dbReference>
<sequence>MMLSHLIAITLAYGLDRLFGDPKGIPHPVIGMGKLISYLEKVWNQGGGRIVKGGFMAVLVIGICFFSSFVMVEQLFDWNHYAAIGLEAVLIWTTIAEKGLRQAAMEVYRPLKKGDLPRARKYLSYIVGRDTDHLEEPQIVRGTVETVAENISDGVTAPLFYALIGGAPLAIAYRAINTCDSMVGYRNERFKDFGFVSAKLDDLFNLIPSRLTAFVMILFSSFSIKEKQKLFQELPVQARRHPSPNSGWGEAATALLLGVQLGGINYYFGEKSERPKIGKALRSPAAYHIEQVNHLLAITVWMWMLLLWLGGIGIELAITWSESN</sequence>
<evidence type="ECO:0000256" key="4">
    <source>
        <dbReference type="ARBA" id="ARBA00022475"/>
    </source>
</evidence>
<dbReference type="KEGG" id="hli:HLI_08705"/>
<proteinExistence type="inferred from homology"/>
<dbReference type="GO" id="GO:0005886">
    <property type="term" value="C:plasma membrane"/>
    <property type="evidence" value="ECO:0007669"/>
    <property type="project" value="UniProtKB-SubCell"/>
</dbReference>
<protein>
    <recommendedName>
        <fullName evidence="9">Cobalamin biosynthesis protein CobD</fullName>
    </recommendedName>
</protein>
<feature type="transmembrane region" description="Helical" evidence="9">
    <location>
        <begin position="50"/>
        <end position="72"/>
    </location>
</feature>
<gene>
    <name evidence="9 10" type="primary">cobD</name>
    <name evidence="10" type="ORF">HLI_08705</name>
</gene>
<keyword evidence="4 9" id="KW-1003">Cell membrane</keyword>
<evidence type="ECO:0000256" key="5">
    <source>
        <dbReference type="ARBA" id="ARBA00022573"/>
    </source>
</evidence>
<dbReference type="AlphaFoldDB" id="A0A410MCC1"/>
<evidence type="ECO:0000313" key="11">
    <source>
        <dbReference type="Proteomes" id="UP000287756"/>
    </source>
</evidence>
<evidence type="ECO:0000313" key="10">
    <source>
        <dbReference type="EMBL" id="QAS52306.1"/>
    </source>
</evidence>
<dbReference type="GO" id="GO:0015420">
    <property type="term" value="F:ABC-type vitamin B12 transporter activity"/>
    <property type="evidence" value="ECO:0007669"/>
    <property type="project" value="UniProtKB-UniRule"/>
</dbReference>
<dbReference type="PANTHER" id="PTHR34308">
    <property type="entry name" value="COBALAMIN BIOSYNTHESIS PROTEIN CBIB"/>
    <property type="match status" value="1"/>
</dbReference>
<dbReference type="NCBIfam" id="TIGR00380">
    <property type="entry name" value="cobal_cbiB"/>
    <property type="match status" value="1"/>
</dbReference>
<dbReference type="GO" id="GO:0048472">
    <property type="term" value="F:threonine-phosphate decarboxylase activity"/>
    <property type="evidence" value="ECO:0007669"/>
    <property type="project" value="InterPro"/>
</dbReference>
<evidence type="ECO:0000256" key="8">
    <source>
        <dbReference type="ARBA" id="ARBA00023136"/>
    </source>
</evidence>